<feature type="domain" description="Peptidase M16 C-terminal" evidence="2">
    <location>
        <begin position="198"/>
        <end position="372"/>
    </location>
</feature>
<sequence length="460" mass="51458">MLLALLTLGLAQGVPADWPDPFKMQFQRLQPTAIQPTRVQLSNGLTVLLIEDRSLPFVNGRIYLRAGSIYEPEDKVGLSGIFSAVMRTGGAGDRTPDQVDETLETLAASVSVSTDNLFTSVAFNTLTENLDQVLQIWVDVLLRPRFAQDRVDLEKGRALEAIRRRNDQPTQIAVREFVRRINEGHPAGRISSTASIQSITRDDLLAFHQRFFKPNGAVLAVTGDFNTQEMVARLERTLQGWARGEVSLPTFAPPSPKPGIYFVQKETNQSVIYMGNPTVTAFAPGYSELDLASRVLGDGFNSRLFLEVRTKRGLAYATGGAQTQGFGWPGFFYGASISRVEKTAEVIELMLAQFRDLRQRPVSQEELELFRNNILNAEVFRFTSKQAVAERIARTQLLGLPDDYYEQYVRQIQAATPADLQRVMQQYVRPEQFVIVVVGDQRQFDKPLSSLGNVIEVPLE</sequence>
<dbReference type="STRING" id="504728.K649_14575"/>
<name>M9XCK6_MEIRD</name>
<dbReference type="InterPro" id="IPR050361">
    <property type="entry name" value="MPP/UQCRC_Complex"/>
</dbReference>
<dbReference type="AlphaFoldDB" id="M9XCK6"/>
<dbReference type="Proteomes" id="UP000013026">
    <property type="component" value="Chromosome"/>
</dbReference>
<dbReference type="eggNOG" id="COG0612">
    <property type="taxonomic scope" value="Bacteria"/>
</dbReference>
<dbReference type="PANTHER" id="PTHR11851:SF225">
    <property type="entry name" value="NON-PEPTIDASE HOMOLOG YMXG"/>
    <property type="match status" value="1"/>
</dbReference>
<evidence type="ECO:0000313" key="3">
    <source>
        <dbReference type="EMBL" id="AGK06201.1"/>
    </source>
</evidence>
<dbReference type="InterPro" id="IPR011249">
    <property type="entry name" value="Metalloenz_LuxS/M16"/>
</dbReference>
<dbReference type="Pfam" id="PF00675">
    <property type="entry name" value="Peptidase_M16"/>
    <property type="match status" value="1"/>
</dbReference>
<dbReference type="GO" id="GO:0046872">
    <property type="term" value="F:metal ion binding"/>
    <property type="evidence" value="ECO:0007669"/>
    <property type="project" value="InterPro"/>
</dbReference>
<dbReference type="KEGG" id="mre:K649_14575"/>
<dbReference type="InterPro" id="IPR011765">
    <property type="entry name" value="Pept_M16_N"/>
</dbReference>
<evidence type="ECO:0000259" key="1">
    <source>
        <dbReference type="Pfam" id="PF00675"/>
    </source>
</evidence>
<dbReference type="Pfam" id="PF05193">
    <property type="entry name" value="Peptidase_M16_C"/>
    <property type="match status" value="1"/>
</dbReference>
<dbReference type="PATRIC" id="fig|504728.9.peg.2993"/>
<evidence type="ECO:0000259" key="2">
    <source>
        <dbReference type="Pfam" id="PF05193"/>
    </source>
</evidence>
<gene>
    <name evidence="3" type="ORF">K649_14575</name>
</gene>
<dbReference type="Gene3D" id="3.30.830.10">
    <property type="entry name" value="Metalloenzyme, LuxS/M16 peptidase-like"/>
    <property type="match status" value="2"/>
</dbReference>
<accession>M9XCK6</accession>
<proteinExistence type="predicted"/>
<dbReference type="EMBL" id="CP005385">
    <property type="protein sequence ID" value="AGK06201.1"/>
    <property type="molecule type" value="Genomic_DNA"/>
</dbReference>
<reference evidence="3 4" key="1">
    <citation type="submission" date="2013-04" db="EMBL/GenBank/DDBJ databases">
        <authorList>
            <person name="Chin J."/>
            <person name="Alexander D.H."/>
            <person name="Marks P."/>
            <person name="Korlach J."/>
            <person name="Clum A."/>
            <person name="Copeland A."/>
        </authorList>
    </citation>
    <scope>NUCLEOTIDE SEQUENCE [LARGE SCALE GENOMIC DNA]</scope>
    <source>
        <strain evidence="4">ATCC 35948 / DSM 1279 / VKM B-1258 / 21</strain>
    </source>
</reference>
<organism evidence="3 4">
    <name type="scientific">Meiothermus ruber (strain ATCC 35948 / DSM 1279 / VKM B-1258 / 21)</name>
    <name type="common">Thermus ruber</name>
    <dbReference type="NCBI Taxonomy" id="504728"/>
    <lineage>
        <taxon>Bacteria</taxon>
        <taxon>Thermotogati</taxon>
        <taxon>Deinococcota</taxon>
        <taxon>Deinococci</taxon>
        <taxon>Thermales</taxon>
        <taxon>Thermaceae</taxon>
        <taxon>Meiothermus</taxon>
    </lineage>
</organism>
<feature type="domain" description="Peptidase M16 N-terminal" evidence="1">
    <location>
        <begin position="47"/>
        <end position="177"/>
    </location>
</feature>
<protein>
    <submittedName>
        <fullName evidence="3">Peptidase M16 domain-containing protein</fullName>
    </submittedName>
</protein>
<dbReference type="InterPro" id="IPR007863">
    <property type="entry name" value="Peptidase_M16_C"/>
</dbReference>
<dbReference type="PANTHER" id="PTHR11851">
    <property type="entry name" value="METALLOPROTEASE"/>
    <property type="match status" value="1"/>
</dbReference>
<dbReference type="SUPFAM" id="SSF63411">
    <property type="entry name" value="LuxS/MPP-like metallohydrolase"/>
    <property type="match status" value="2"/>
</dbReference>
<evidence type="ECO:0000313" key="4">
    <source>
        <dbReference type="Proteomes" id="UP000013026"/>
    </source>
</evidence>